<protein>
    <submittedName>
        <fullName evidence="4">Amino acid deaminase</fullName>
    </submittedName>
</protein>
<feature type="domain" description="D-serine dehydratase-like" evidence="3">
    <location>
        <begin position="284"/>
        <end position="380"/>
    </location>
</feature>
<evidence type="ECO:0000256" key="1">
    <source>
        <dbReference type="ARBA" id="ARBA00005323"/>
    </source>
</evidence>
<dbReference type="InterPro" id="IPR042208">
    <property type="entry name" value="D-ser_dehydrat-like_sf"/>
</dbReference>
<dbReference type="Pfam" id="PF01168">
    <property type="entry name" value="Ala_racemase_N"/>
    <property type="match status" value="1"/>
</dbReference>
<keyword evidence="2" id="KW-0456">Lyase</keyword>
<comment type="caution">
    <text evidence="4">The sequence shown here is derived from an EMBL/GenBank/DDBJ whole genome shotgun (WGS) entry which is preliminary data.</text>
</comment>
<gene>
    <name evidence="4" type="ORF">Aco03nite_017260</name>
</gene>
<dbReference type="PANTHER" id="PTHR28004">
    <property type="entry name" value="ZGC:162816-RELATED"/>
    <property type="match status" value="1"/>
</dbReference>
<reference evidence="4 5" key="1">
    <citation type="submission" date="2021-01" db="EMBL/GenBank/DDBJ databases">
        <title>Whole genome shotgun sequence of Actinoplanes couchii NBRC 106145.</title>
        <authorList>
            <person name="Komaki H."/>
            <person name="Tamura T."/>
        </authorList>
    </citation>
    <scope>NUCLEOTIDE SEQUENCE [LARGE SCALE GENOMIC DNA]</scope>
    <source>
        <strain evidence="4 5">NBRC 106145</strain>
    </source>
</reference>
<dbReference type="Proteomes" id="UP000612282">
    <property type="component" value="Unassembled WGS sequence"/>
</dbReference>
<dbReference type="InterPro" id="IPR051466">
    <property type="entry name" value="D-amino_acid_metab_enzyme"/>
</dbReference>
<dbReference type="RefSeq" id="WP_203794230.1">
    <property type="nucleotide sequence ID" value="NZ_BAAAQE010000016.1"/>
</dbReference>
<comment type="similarity">
    <text evidence="1">Belongs to the DSD1 family.</text>
</comment>
<name>A0ABQ3X484_9ACTN</name>
<proteinExistence type="inferred from homology"/>
<evidence type="ECO:0000256" key="2">
    <source>
        <dbReference type="ARBA" id="ARBA00023239"/>
    </source>
</evidence>
<keyword evidence="5" id="KW-1185">Reference proteome</keyword>
<dbReference type="SUPFAM" id="SSF51419">
    <property type="entry name" value="PLP-binding barrel"/>
    <property type="match status" value="1"/>
</dbReference>
<evidence type="ECO:0000259" key="3">
    <source>
        <dbReference type="SMART" id="SM01119"/>
    </source>
</evidence>
<dbReference type="EMBL" id="BOMG01000027">
    <property type="protein sequence ID" value="GID53322.1"/>
    <property type="molecule type" value="Genomic_DNA"/>
</dbReference>
<dbReference type="Pfam" id="PF14031">
    <property type="entry name" value="D-ser_dehydrat"/>
    <property type="match status" value="1"/>
</dbReference>
<dbReference type="SMART" id="SM01119">
    <property type="entry name" value="D-ser_dehydrat"/>
    <property type="match status" value="1"/>
</dbReference>
<dbReference type="InterPro" id="IPR026956">
    <property type="entry name" value="D-ser_dehydrat-like_dom"/>
</dbReference>
<organism evidence="4 5">
    <name type="scientific">Actinoplanes couchii</name>
    <dbReference type="NCBI Taxonomy" id="403638"/>
    <lineage>
        <taxon>Bacteria</taxon>
        <taxon>Bacillati</taxon>
        <taxon>Actinomycetota</taxon>
        <taxon>Actinomycetes</taxon>
        <taxon>Micromonosporales</taxon>
        <taxon>Micromonosporaceae</taxon>
        <taxon>Actinoplanes</taxon>
    </lineage>
</organism>
<dbReference type="PANTHER" id="PTHR28004:SF8">
    <property type="entry name" value="D-SERINE DEAMINASE"/>
    <property type="match status" value="1"/>
</dbReference>
<evidence type="ECO:0000313" key="5">
    <source>
        <dbReference type="Proteomes" id="UP000612282"/>
    </source>
</evidence>
<dbReference type="Gene3D" id="3.20.20.10">
    <property type="entry name" value="Alanine racemase"/>
    <property type="match status" value="1"/>
</dbReference>
<sequence>MTVDWRSKGFWQPEGSFESARNRAGIFDGGFTWPLMVVRRDAVETNIATMAEYCRRHGFDFAPHAKTTMAPALLEAQLRAGAWGMTVATPNQALVMRKLGIERVLIANQILDPTVLRWLASETAAGWQTWFQVDSLAGVEAAAATGGPLRILVELGHADGRTGVRDLDGLETVARAVAEAPGLELCGVTGYEGQLRVREDVDAYLDTLVAGVARLTAAGLLPPRPMVSAGGSAWFDRVADRLMGLEIPAQLILRSGASLTHDDGFYREKTPFVRVPDEGPLTAAVEIWAQVLSVPEPGLALAGMGKRDAPFDEGLPIPREIRHPDGTLTPATGVTVTKLNDHHTYLQVTGPTLTPGDLIRFGISHPCTAFDKWRSIPLVDDAHNVVDVLHTFF</sequence>
<dbReference type="InterPro" id="IPR001608">
    <property type="entry name" value="Ala_racemase_N"/>
</dbReference>
<dbReference type="InterPro" id="IPR029066">
    <property type="entry name" value="PLP-binding_barrel"/>
</dbReference>
<accession>A0ABQ3X484</accession>
<dbReference type="Gene3D" id="2.40.37.20">
    <property type="entry name" value="D-serine dehydratase-like domain"/>
    <property type="match status" value="1"/>
</dbReference>
<evidence type="ECO:0000313" key="4">
    <source>
        <dbReference type="EMBL" id="GID53322.1"/>
    </source>
</evidence>